<reference evidence="3" key="1">
    <citation type="submission" date="2015-12" db="EMBL/GenBank/DDBJ databases">
        <title>Update maize B73 reference genome by single molecule sequencing technologies.</title>
        <authorList>
            <consortium name="Maize Genome Sequencing Project"/>
            <person name="Ware D."/>
        </authorList>
    </citation>
    <scope>NUCLEOTIDE SEQUENCE [LARGE SCALE GENOMIC DNA]</scope>
    <source>
        <strain evidence="3">cv. B73</strain>
    </source>
</reference>
<feature type="region of interest" description="Disordered" evidence="1">
    <location>
        <begin position="1"/>
        <end position="86"/>
    </location>
</feature>
<feature type="compositionally biased region" description="Basic residues" evidence="1">
    <location>
        <begin position="306"/>
        <end position="318"/>
    </location>
</feature>
<dbReference type="EnsemblPlants" id="Zm00001eb002600_T001">
    <property type="protein sequence ID" value="Zm00001eb002600_P001"/>
    <property type="gene ID" value="Zm00001eb002600"/>
</dbReference>
<feature type="compositionally biased region" description="Polar residues" evidence="1">
    <location>
        <begin position="130"/>
        <end position="150"/>
    </location>
</feature>
<evidence type="ECO:0000313" key="2">
    <source>
        <dbReference type="EnsemblPlants" id="Zm00001eb002600_P001"/>
    </source>
</evidence>
<reference evidence="2" key="2">
    <citation type="submission" date="2019-07" db="EMBL/GenBank/DDBJ databases">
        <authorList>
            <person name="Seetharam A."/>
            <person name="Woodhouse M."/>
            <person name="Cannon E."/>
        </authorList>
    </citation>
    <scope>NUCLEOTIDE SEQUENCE [LARGE SCALE GENOMIC DNA]</scope>
    <source>
        <strain evidence="2">cv. B73</strain>
    </source>
</reference>
<dbReference type="AlphaFoldDB" id="A0A804LD26"/>
<sequence>MTAIELNVPGPGVSCARGGPLGRPPARRAGARGPRHRRLGARVRATHGRAPLSHSQPPGPPVPGQDPSVRFPSASQPWMAVAGQPCQPARARALPNHALGDTPYKNTSFQVASHTAILHPSPPPRRHVEQQATQAPGASAASRTQATANGSGVPPAAHGAHRPEGVVAPPPNAAQEALLLPCPLQQPAGALPPGGGGPARVGERAHPLDRGAGAAGQPGVGRRRGGAPGPPPVGADGPAPPPAGAGPADPPPPRRQRQRQRQRQHQQQQQDAGVVGRAPAGRPPPPGRRARVRPRGAAHAAPASRRGARRAAPPRRRPPGGGAPRQAPRRP</sequence>
<dbReference type="Proteomes" id="UP000007305">
    <property type="component" value="Chromosome 1"/>
</dbReference>
<feature type="region of interest" description="Disordered" evidence="1">
    <location>
        <begin position="184"/>
        <end position="331"/>
    </location>
</feature>
<dbReference type="Gramene" id="Zm00001eb002600_T001">
    <property type="protein sequence ID" value="Zm00001eb002600_P001"/>
    <property type="gene ID" value="Zm00001eb002600"/>
</dbReference>
<feature type="compositionally biased region" description="Low complexity" evidence="1">
    <location>
        <begin position="265"/>
        <end position="280"/>
    </location>
</feature>
<evidence type="ECO:0000256" key="1">
    <source>
        <dbReference type="SAM" id="MobiDB-lite"/>
    </source>
</evidence>
<proteinExistence type="predicted"/>
<accession>A0A804LD26</accession>
<keyword evidence="3" id="KW-1185">Reference proteome</keyword>
<reference evidence="2" key="3">
    <citation type="submission" date="2021-05" db="UniProtKB">
        <authorList>
            <consortium name="EnsemblPlants"/>
        </authorList>
    </citation>
    <scope>IDENTIFICATION</scope>
    <source>
        <strain evidence="2">cv. B73</strain>
    </source>
</reference>
<feature type="compositionally biased region" description="Pro residues" evidence="1">
    <location>
        <begin position="228"/>
        <end position="253"/>
    </location>
</feature>
<evidence type="ECO:0000313" key="3">
    <source>
        <dbReference type="Proteomes" id="UP000007305"/>
    </source>
</evidence>
<feature type="region of interest" description="Disordered" evidence="1">
    <location>
        <begin position="117"/>
        <end position="170"/>
    </location>
</feature>
<organism evidence="2 3">
    <name type="scientific">Zea mays</name>
    <name type="common">Maize</name>
    <dbReference type="NCBI Taxonomy" id="4577"/>
    <lineage>
        <taxon>Eukaryota</taxon>
        <taxon>Viridiplantae</taxon>
        <taxon>Streptophyta</taxon>
        <taxon>Embryophyta</taxon>
        <taxon>Tracheophyta</taxon>
        <taxon>Spermatophyta</taxon>
        <taxon>Magnoliopsida</taxon>
        <taxon>Liliopsida</taxon>
        <taxon>Poales</taxon>
        <taxon>Poaceae</taxon>
        <taxon>PACMAD clade</taxon>
        <taxon>Panicoideae</taxon>
        <taxon>Andropogonodae</taxon>
        <taxon>Andropogoneae</taxon>
        <taxon>Tripsacinae</taxon>
        <taxon>Zea</taxon>
    </lineage>
</organism>
<feature type="compositionally biased region" description="Basic residues" evidence="1">
    <location>
        <begin position="254"/>
        <end position="264"/>
    </location>
</feature>
<feature type="compositionally biased region" description="Basic residues" evidence="1">
    <location>
        <begin position="25"/>
        <end position="47"/>
    </location>
</feature>
<name>A0A804LD26_MAIZE</name>
<protein>
    <submittedName>
        <fullName evidence="2">Uncharacterized protein</fullName>
    </submittedName>
</protein>